<keyword evidence="2" id="KW-1185">Reference proteome</keyword>
<dbReference type="RefSeq" id="WP_143164543.1">
    <property type="nucleotide sequence ID" value="NZ_FQUZ01000045.1"/>
</dbReference>
<evidence type="ECO:0000313" key="1">
    <source>
        <dbReference type="EMBL" id="SHF82413.1"/>
    </source>
</evidence>
<evidence type="ECO:0000313" key="2">
    <source>
        <dbReference type="Proteomes" id="UP000184327"/>
    </source>
</evidence>
<dbReference type="OrthoDB" id="1681647at2"/>
<proteinExistence type="predicted"/>
<dbReference type="EMBL" id="FQUZ01000045">
    <property type="protein sequence ID" value="SHF82413.1"/>
    <property type="molecule type" value="Genomic_DNA"/>
</dbReference>
<sequence>MATTYTAYSVYYYDYNQEPAVGYGMAGRIRDNGSTAAASPNLQTGLNGDPKVEGFISGSDLRIAVTQYDYINEPPVAQPVKVYNAINPASPAPVTQTWAK</sequence>
<accession>A0A1M5ET03</accession>
<dbReference type="Proteomes" id="UP000184327">
    <property type="component" value="Unassembled WGS sequence"/>
</dbReference>
<name>A0A1M5ET03_9BURK</name>
<protein>
    <submittedName>
        <fullName evidence="1">Uncharacterized protein</fullName>
    </submittedName>
</protein>
<reference evidence="1 2" key="1">
    <citation type="submission" date="2016-11" db="EMBL/GenBank/DDBJ databases">
        <authorList>
            <person name="Jaros S."/>
            <person name="Januszkiewicz K."/>
            <person name="Wedrychowicz H."/>
        </authorList>
    </citation>
    <scope>NUCLEOTIDE SEQUENCE [LARGE SCALE GENOMIC DNA]</scope>
    <source>
        <strain evidence="1 2">DSM 16112</strain>
    </source>
</reference>
<dbReference type="AlphaFoldDB" id="A0A1M5ET03"/>
<organism evidence="1 2">
    <name type="scientific">Lampropedia hyalina DSM 16112</name>
    <dbReference type="NCBI Taxonomy" id="1122156"/>
    <lineage>
        <taxon>Bacteria</taxon>
        <taxon>Pseudomonadati</taxon>
        <taxon>Pseudomonadota</taxon>
        <taxon>Betaproteobacteria</taxon>
        <taxon>Burkholderiales</taxon>
        <taxon>Comamonadaceae</taxon>
        <taxon>Lampropedia</taxon>
    </lineage>
</organism>
<dbReference type="STRING" id="1122156.SAMN02745117_02660"/>
<gene>
    <name evidence="1" type="ORF">SAMN02745117_02660</name>
</gene>